<proteinExistence type="predicted"/>
<accession>A0A3B0MCH2</accession>
<organism evidence="1 2">
    <name type="scientific">Roseinatronobacter ekhonensis</name>
    <dbReference type="NCBI Taxonomy" id="254356"/>
    <lineage>
        <taxon>Bacteria</taxon>
        <taxon>Pseudomonadati</taxon>
        <taxon>Pseudomonadota</taxon>
        <taxon>Alphaproteobacteria</taxon>
        <taxon>Rhodobacterales</taxon>
        <taxon>Paracoccaceae</taxon>
        <taxon>Roseinatronobacter</taxon>
    </lineage>
</organism>
<dbReference type="AlphaFoldDB" id="A0A3B0MCH2"/>
<gene>
    <name evidence="1" type="ORF">ROE7235_03323</name>
</gene>
<dbReference type="EMBL" id="UIHC01000057">
    <property type="protein sequence ID" value="SUZ33551.1"/>
    <property type="molecule type" value="Genomic_DNA"/>
</dbReference>
<evidence type="ECO:0000313" key="2">
    <source>
        <dbReference type="Proteomes" id="UP000272908"/>
    </source>
</evidence>
<dbReference type="OrthoDB" id="7838311at2"/>
<protein>
    <submittedName>
        <fullName evidence="1">Uncharacterized protein</fullName>
    </submittedName>
</protein>
<dbReference type="Gene3D" id="3.90.226.10">
    <property type="entry name" value="2-enoyl-CoA Hydratase, Chain A, domain 1"/>
    <property type="match status" value="1"/>
</dbReference>
<evidence type="ECO:0000313" key="1">
    <source>
        <dbReference type="EMBL" id="SUZ33551.1"/>
    </source>
</evidence>
<dbReference type="RefSeq" id="WP_147434250.1">
    <property type="nucleotide sequence ID" value="NZ_UIHC01000057.1"/>
</dbReference>
<dbReference type="SUPFAM" id="SSF52096">
    <property type="entry name" value="ClpP/crotonase"/>
    <property type="match status" value="1"/>
</dbReference>
<dbReference type="InterPro" id="IPR029045">
    <property type="entry name" value="ClpP/crotonase-like_dom_sf"/>
</dbReference>
<dbReference type="Proteomes" id="UP000272908">
    <property type="component" value="Unassembled WGS sequence"/>
</dbReference>
<name>A0A3B0MCH2_9RHOB</name>
<reference evidence="2" key="1">
    <citation type="submission" date="2018-08" db="EMBL/GenBank/DDBJ databases">
        <authorList>
            <person name="Rodrigo-Torres L."/>
            <person name="Arahal R. D."/>
            <person name="Lucena T."/>
        </authorList>
    </citation>
    <scope>NUCLEOTIDE SEQUENCE [LARGE SCALE GENOMIC DNA]</scope>
    <source>
        <strain evidence="2">CECT 7235</strain>
    </source>
</reference>
<sequence length="327" mass="36184">MPTFVRASGWAVLFIFLLAKVSVADVRLGDRSIDGCDIHIYGQIKKGDLEKLKGIADTYHQVDKLAYKRNINALAEFWPRTVCLDSPGGSYTEGVNIALEVNNYFATRLLPNSNCLSACALIFMSGTLIHPDHVLFKHYEEACYSNCEGWKPEPKRTMSPSSVLGFHAPYVNFDGKKTVSTEVVQEINQSLLRVSSFLQAETKNNFPPELASEMMSKGPDEVYYIDEVGQLTSWRIDLDTSFSPTLDVDALKRAWIMYVSDYDYSDGGYGSLSDTKYGIKGPVSEPNGATGWGYNAKRGRTQSGADYIQAGGIGREASVPHLTQDSH</sequence>
<keyword evidence="2" id="KW-1185">Reference proteome</keyword>